<dbReference type="EMBL" id="CP120682">
    <property type="protein sequence ID" value="WKN39760.1"/>
    <property type="molecule type" value="Genomic_DNA"/>
</dbReference>
<proteinExistence type="predicted"/>
<reference evidence="1" key="1">
    <citation type="journal article" date="2023" name="Comput. Struct. Biotechnol. J.">
        <title>Discovery of a novel marine Bacteroidetes with a rich repertoire of carbohydrate-active enzymes.</title>
        <authorList>
            <person name="Chen B."/>
            <person name="Liu G."/>
            <person name="Chen Q."/>
            <person name="Wang H."/>
            <person name="Liu L."/>
            <person name="Tang K."/>
        </authorList>
    </citation>
    <scope>NUCLEOTIDE SEQUENCE</scope>
    <source>
        <strain evidence="1">TK19036</strain>
    </source>
</reference>
<gene>
    <name evidence="1" type="ORF">K4G66_13775</name>
</gene>
<evidence type="ECO:0000313" key="1">
    <source>
        <dbReference type="EMBL" id="WKN39760.1"/>
    </source>
</evidence>
<protein>
    <submittedName>
        <fullName evidence="1">Uncharacterized protein</fullName>
    </submittedName>
</protein>
<reference evidence="1" key="2">
    <citation type="journal article" date="2024" name="Antonie Van Leeuwenhoek">
        <title>Roseihalotalea indica gen. nov., sp. nov., a halophilic Bacteroidetes from mesopelagic Southwest Indian Ocean with higher carbohydrate metabolic potential.</title>
        <authorList>
            <person name="Chen B."/>
            <person name="Zhang M."/>
            <person name="Lin D."/>
            <person name="Ye J."/>
            <person name="Tang K."/>
        </authorList>
    </citation>
    <scope>NUCLEOTIDE SEQUENCE</scope>
    <source>
        <strain evidence="1">TK19036</strain>
    </source>
</reference>
<dbReference type="AlphaFoldDB" id="A0AA49JJG2"/>
<organism evidence="1">
    <name type="scientific">Roseihalotalea indica</name>
    <dbReference type="NCBI Taxonomy" id="2867963"/>
    <lineage>
        <taxon>Bacteria</taxon>
        <taxon>Pseudomonadati</taxon>
        <taxon>Bacteroidota</taxon>
        <taxon>Cytophagia</taxon>
        <taxon>Cytophagales</taxon>
        <taxon>Catalimonadaceae</taxon>
        <taxon>Roseihalotalea</taxon>
    </lineage>
</organism>
<name>A0AA49JJG2_9BACT</name>
<sequence length="288" mass="33480">MNSSRLFDLKTLLLLREEVKKKLAEELNIPSIEWNQKYLNILKEKFLAGSSVNTLSDRAIRMNLTDKITDHTEIPRIKDNTSRIDLMCKYLGYEGFEDYQGRNRYKIDATEVDSYATFSIANVNFTAKQENKVTYLVVYHQSYFEAIIVGILKLFHQTGQAEFQIFPPTDYHQGTFEFTGTFEHTPFGYLNFFGSYVELKKDVIVYARIYFDKESLGFKYFTGVFASTSIQNYSCLSGVTIMEKVNNYAEAIEKIEHPVDKKIQRYLHGKRLSTERKAYYSLDDLVGS</sequence>
<accession>A0AA49JJG2</accession>